<dbReference type="GO" id="GO:0016020">
    <property type="term" value="C:membrane"/>
    <property type="evidence" value="ECO:0007669"/>
    <property type="project" value="UniProtKB-SubCell"/>
</dbReference>
<protein>
    <recommendedName>
        <fullName evidence="9">Rhodopsin domain-containing protein</fullName>
    </recommendedName>
</protein>
<dbReference type="EMBL" id="KN714753">
    <property type="protein sequence ID" value="KUI60550.1"/>
    <property type="molecule type" value="Genomic_DNA"/>
</dbReference>
<evidence type="ECO:0000256" key="3">
    <source>
        <dbReference type="ARBA" id="ARBA00022989"/>
    </source>
</evidence>
<feature type="transmembrane region" description="Helical" evidence="7">
    <location>
        <begin position="78"/>
        <end position="100"/>
    </location>
</feature>
<reference evidence="11" key="1">
    <citation type="submission" date="2014-12" db="EMBL/GenBank/DDBJ databases">
        <title>Genome Sequence of Valsa Canker Pathogens Uncovers a Specific Adaption of Colonization on Woody Bark.</title>
        <authorList>
            <person name="Yin Z."/>
            <person name="Liu H."/>
            <person name="Gao X."/>
            <person name="Li Z."/>
            <person name="Song N."/>
            <person name="Ke X."/>
            <person name="Dai Q."/>
            <person name="Wu Y."/>
            <person name="Sun Y."/>
            <person name="Xu J.-R."/>
            <person name="Kang Z.K."/>
            <person name="Wang L."/>
            <person name="Huang L."/>
        </authorList>
    </citation>
    <scope>NUCLEOTIDE SEQUENCE [LARGE SCALE GENOMIC DNA]</scope>
    <source>
        <strain evidence="11">SXYL134</strain>
    </source>
</reference>
<proteinExistence type="inferred from homology"/>
<dbReference type="Proteomes" id="UP000078576">
    <property type="component" value="Unassembled WGS sequence"/>
</dbReference>
<dbReference type="AlphaFoldDB" id="A0A194V9B2"/>
<feature type="compositionally biased region" description="Polar residues" evidence="6">
    <location>
        <begin position="165"/>
        <end position="180"/>
    </location>
</feature>
<evidence type="ECO:0000256" key="1">
    <source>
        <dbReference type="ARBA" id="ARBA00004141"/>
    </source>
</evidence>
<evidence type="ECO:0000256" key="4">
    <source>
        <dbReference type="ARBA" id="ARBA00023136"/>
    </source>
</evidence>
<evidence type="ECO:0000313" key="10">
    <source>
        <dbReference type="EMBL" id="KUI60550.1"/>
    </source>
</evidence>
<feature type="chain" id="PRO_5008266308" description="Rhodopsin domain-containing protein" evidence="8">
    <location>
        <begin position="18"/>
        <end position="237"/>
    </location>
</feature>
<feature type="transmembrane region" description="Helical" evidence="7">
    <location>
        <begin position="44"/>
        <end position="66"/>
    </location>
</feature>
<feature type="domain" description="Rhodopsin" evidence="9">
    <location>
        <begin position="1"/>
        <end position="151"/>
    </location>
</feature>
<keyword evidence="11" id="KW-1185">Reference proteome</keyword>
<evidence type="ECO:0000256" key="8">
    <source>
        <dbReference type="SAM" id="SignalP"/>
    </source>
</evidence>
<dbReference type="InterPro" id="IPR049326">
    <property type="entry name" value="Rhodopsin_dom_fungi"/>
</dbReference>
<keyword evidence="2 7" id="KW-0812">Transmembrane</keyword>
<evidence type="ECO:0000256" key="5">
    <source>
        <dbReference type="ARBA" id="ARBA00038359"/>
    </source>
</evidence>
<feature type="region of interest" description="Disordered" evidence="6">
    <location>
        <begin position="165"/>
        <end position="188"/>
    </location>
</feature>
<dbReference type="Pfam" id="PF20684">
    <property type="entry name" value="Fung_rhodopsin"/>
    <property type="match status" value="1"/>
</dbReference>
<accession>A0A194V9B2</accession>
<keyword evidence="3 7" id="KW-1133">Transmembrane helix</keyword>
<dbReference type="InterPro" id="IPR052337">
    <property type="entry name" value="SAT4-like"/>
</dbReference>
<gene>
    <name evidence="10" type="ORF">VP1G_07745</name>
</gene>
<name>A0A194V9B2_CYTMA</name>
<sequence>MIWLTVAWGLALTFTTAFQCTPVSAFWETFDGEHSSFCVSIQHFYLAVAVSDLILDIMILLLPIPPVWALQIPMRQKLAVGGTFFLGSIVVASGIARLVIFQEVISFAEAETPQYFSDVTWYNAGTLFWHLTENVVALMGCCLPTYKPLFRGLLVNITTTSSSARSNSRQMTLQPGSSYHRQQDDDEWPLALPNHPGSRFVSLTGSASNISESHLLQAIPQNRIMVQREFRADSSII</sequence>
<dbReference type="OrthoDB" id="2496787at2759"/>
<evidence type="ECO:0000256" key="7">
    <source>
        <dbReference type="SAM" id="Phobius"/>
    </source>
</evidence>
<organism evidence="10 11">
    <name type="scientific">Cytospora mali</name>
    <name type="common">Apple Valsa canker fungus</name>
    <name type="synonym">Valsa mali</name>
    <dbReference type="NCBI Taxonomy" id="578113"/>
    <lineage>
        <taxon>Eukaryota</taxon>
        <taxon>Fungi</taxon>
        <taxon>Dikarya</taxon>
        <taxon>Ascomycota</taxon>
        <taxon>Pezizomycotina</taxon>
        <taxon>Sordariomycetes</taxon>
        <taxon>Sordariomycetidae</taxon>
        <taxon>Diaporthales</taxon>
        <taxon>Cytosporaceae</taxon>
        <taxon>Cytospora</taxon>
    </lineage>
</organism>
<dbReference type="PANTHER" id="PTHR33048">
    <property type="entry name" value="PTH11-LIKE INTEGRAL MEMBRANE PROTEIN (AFU_ORTHOLOGUE AFUA_5G11245)"/>
    <property type="match status" value="1"/>
</dbReference>
<dbReference type="STRING" id="694573.A0A194V9B2"/>
<comment type="subcellular location">
    <subcellularLocation>
        <location evidence="1">Membrane</location>
        <topology evidence="1">Multi-pass membrane protein</topology>
    </subcellularLocation>
</comment>
<evidence type="ECO:0000259" key="9">
    <source>
        <dbReference type="Pfam" id="PF20684"/>
    </source>
</evidence>
<evidence type="ECO:0000256" key="6">
    <source>
        <dbReference type="SAM" id="MobiDB-lite"/>
    </source>
</evidence>
<keyword evidence="4 7" id="KW-0472">Membrane</keyword>
<keyword evidence="8" id="KW-0732">Signal</keyword>
<feature type="signal peptide" evidence="8">
    <location>
        <begin position="1"/>
        <end position="17"/>
    </location>
</feature>
<dbReference type="PANTHER" id="PTHR33048:SF134">
    <property type="entry name" value="INTEGRAL MEMBRANE PROTEIN"/>
    <property type="match status" value="1"/>
</dbReference>
<evidence type="ECO:0000256" key="2">
    <source>
        <dbReference type="ARBA" id="ARBA00022692"/>
    </source>
</evidence>
<comment type="similarity">
    <text evidence="5">Belongs to the SAT4 family.</text>
</comment>
<evidence type="ECO:0000313" key="11">
    <source>
        <dbReference type="Proteomes" id="UP000078576"/>
    </source>
</evidence>